<protein>
    <recommendedName>
        <fullName evidence="4">Sulfotransferase domain-containing protein</fullName>
    </recommendedName>
</protein>
<dbReference type="PANTHER" id="PTHR10605:SF56">
    <property type="entry name" value="BIFUNCTIONAL HEPARAN SULFATE N-DEACETYLASE_N-SULFOTRANSFERASE"/>
    <property type="match status" value="1"/>
</dbReference>
<evidence type="ECO:0000313" key="3">
    <source>
        <dbReference type="Proteomes" id="UP000239814"/>
    </source>
</evidence>
<dbReference type="SUPFAM" id="SSF52540">
    <property type="entry name" value="P-loop containing nucleoside triphosphate hydrolases"/>
    <property type="match status" value="1"/>
</dbReference>
<evidence type="ECO:0000313" key="2">
    <source>
        <dbReference type="EMBL" id="AVM01535.1"/>
    </source>
</evidence>
<dbReference type="EMBL" id="CP027433">
    <property type="protein sequence ID" value="AVM01535.1"/>
    <property type="molecule type" value="Genomic_DNA"/>
</dbReference>
<evidence type="ECO:0000256" key="1">
    <source>
        <dbReference type="ARBA" id="ARBA00022679"/>
    </source>
</evidence>
<reference evidence="2 3" key="1">
    <citation type="submission" date="2018-03" db="EMBL/GenBank/DDBJ databases">
        <title>Characteristics and genome of n-alkane degrading marine bacteria Gordonia iterans isolated from crude oil contaminated in Tae-an, South Korea.</title>
        <authorList>
            <person name="Lee S.-S."/>
            <person name="Kim H."/>
        </authorList>
    </citation>
    <scope>NUCLEOTIDE SEQUENCE [LARGE SCALE GENOMIC DNA]</scope>
    <source>
        <strain evidence="2 3">Co17</strain>
    </source>
</reference>
<dbReference type="Pfam" id="PF13469">
    <property type="entry name" value="Sulfotransfer_3"/>
    <property type="match status" value="1"/>
</dbReference>
<proteinExistence type="predicted"/>
<dbReference type="Proteomes" id="UP000239814">
    <property type="component" value="Chromosome"/>
</dbReference>
<sequence>MRRVRRNTGNARTGHFTPALTFLDLPGRYRAAVPDAKVVLVLRDPVSRAYSQYKWELLVGGPDAAVAPEFVSYAAFVEASLAAYPEPAPTYCGLPLLQSGEYDVLTAAWLAAFGRDRIHLVRAEDYFADPATTLAGIYEFLELPAIDFVPVPRVNENPLVTPGEDPASKALLAEFYRPHNRRLAESFGRDMGWT</sequence>
<dbReference type="Gene3D" id="3.40.50.300">
    <property type="entry name" value="P-loop containing nucleotide triphosphate hydrolases"/>
    <property type="match status" value="1"/>
</dbReference>
<accession>A0A2S0KIM5</accession>
<dbReference type="PANTHER" id="PTHR10605">
    <property type="entry name" value="HEPARAN SULFATE SULFOTRANSFERASE"/>
    <property type="match status" value="1"/>
</dbReference>
<dbReference type="InterPro" id="IPR037359">
    <property type="entry name" value="NST/OST"/>
</dbReference>
<dbReference type="GO" id="GO:0008146">
    <property type="term" value="F:sulfotransferase activity"/>
    <property type="evidence" value="ECO:0007669"/>
    <property type="project" value="InterPro"/>
</dbReference>
<dbReference type="AlphaFoldDB" id="A0A2S0KIM5"/>
<evidence type="ECO:0008006" key="4">
    <source>
        <dbReference type="Google" id="ProtNLM"/>
    </source>
</evidence>
<keyword evidence="1" id="KW-0808">Transferase</keyword>
<name>A0A2S0KIM5_9ACTN</name>
<dbReference type="InterPro" id="IPR027417">
    <property type="entry name" value="P-loop_NTPase"/>
</dbReference>
<organism evidence="2 3">
    <name type="scientific">Gordonia iterans</name>
    <dbReference type="NCBI Taxonomy" id="1004901"/>
    <lineage>
        <taxon>Bacteria</taxon>
        <taxon>Bacillati</taxon>
        <taxon>Actinomycetota</taxon>
        <taxon>Actinomycetes</taxon>
        <taxon>Mycobacteriales</taxon>
        <taxon>Gordoniaceae</taxon>
        <taxon>Gordonia</taxon>
    </lineage>
</organism>
<dbReference type="KEGG" id="git:C6V83_16060"/>
<keyword evidence="3" id="KW-1185">Reference proteome</keyword>
<gene>
    <name evidence="2" type="ORF">C6V83_16060</name>
</gene>